<evidence type="ECO:0000313" key="1">
    <source>
        <dbReference type="EMBL" id="KRX90927.1"/>
    </source>
</evidence>
<protein>
    <submittedName>
        <fullName evidence="1">Uncharacterized protein</fullName>
    </submittedName>
</protein>
<dbReference type="AlphaFoldDB" id="A0A0V0XSM5"/>
<accession>A0A0V0XSM5</accession>
<dbReference type="EMBL" id="JYDU01000151">
    <property type="protein sequence ID" value="KRX90927.1"/>
    <property type="molecule type" value="Genomic_DNA"/>
</dbReference>
<dbReference type="Proteomes" id="UP000054815">
    <property type="component" value="Unassembled WGS sequence"/>
</dbReference>
<name>A0A0V0XSM5_TRIPS</name>
<gene>
    <name evidence="1" type="ORF">T4E_6889</name>
</gene>
<evidence type="ECO:0000313" key="2">
    <source>
        <dbReference type="Proteomes" id="UP000054815"/>
    </source>
</evidence>
<proteinExistence type="predicted"/>
<reference evidence="1 2" key="1">
    <citation type="submission" date="2015-01" db="EMBL/GenBank/DDBJ databases">
        <title>Evolution of Trichinella species and genotypes.</title>
        <authorList>
            <person name="Korhonen P.K."/>
            <person name="Edoardo P."/>
            <person name="Giuseppe L.R."/>
            <person name="Gasser R.B."/>
        </authorList>
    </citation>
    <scope>NUCLEOTIDE SEQUENCE [LARGE SCALE GENOMIC DNA]</scope>
    <source>
        <strain evidence="1">ISS141</strain>
    </source>
</reference>
<comment type="caution">
    <text evidence="1">The sequence shown here is derived from an EMBL/GenBank/DDBJ whole genome shotgun (WGS) entry which is preliminary data.</text>
</comment>
<sequence>MQIIKNRQISNKQQQQQQQKLHTVHKCIHCIEIQTSLLSVHVHEGDFSVKENFRRQRCRLRREHCQHLPLHRHLAHPYETGNVGVQDVVLGSFAKADRQNVVEKLVGRSDWHNFQAGVLSFHAQRHARVGQHWGSNFENQHVSKAHLESVRIIRLLSGAVKVFVNSSPSRGDAHLTTSLFNAAGFRLVNYFDGCGQISPHLVVQSFVIQHYHHVNLEQINLMKNKQTNKQTNKQINKSNI</sequence>
<organism evidence="1 2">
    <name type="scientific">Trichinella pseudospiralis</name>
    <name type="common">Parasitic roundworm</name>
    <dbReference type="NCBI Taxonomy" id="6337"/>
    <lineage>
        <taxon>Eukaryota</taxon>
        <taxon>Metazoa</taxon>
        <taxon>Ecdysozoa</taxon>
        <taxon>Nematoda</taxon>
        <taxon>Enoplea</taxon>
        <taxon>Dorylaimia</taxon>
        <taxon>Trichinellida</taxon>
        <taxon>Trichinellidae</taxon>
        <taxon>Trichinella</taxon>
    </lineage>
</organism>